<gene>
    <name evidence="1" type="ORF">JCM19237_4047</name>
</gene>
<dbReference type="STRING" id="754436.JCM19237_4047"/>
<reference evidence="1 2" key="1">
    <citation type="journal article" date="2014" name="Genome Announc.">
        <title>Draft Genome Sequences of Two Vibrionaceae Species, Vibrio ponticus C121 and Photobacterium aphoticum C119, Isolated as Coral Reef Microbiota.</title>
        <authorList>
            <person name="Al-saari N."/>
            <person name="Meirelles P.M."/>
            <person name="Mino S."/>
            <person name="Suda W."/>
            <person name="Oshima K."/>
            <person name="Hattori M."/>
            <person name="Ohkuma M."/>
            <person name="Thompson F.L."/>
            <person name="Gomez-Gil B."/>
            <person name="Sawabe T."/>
            <person name="Sawabe T."/>
        </authorList>
    </citation>
    <scope>NUCLEOTIDE SEQUENCE [LARGE SCALE GENOMIC DNA]</scope>
    <source>
        <strain evidence="1 2">JCM 19237</strain>
    </source>
</reference>
<name>A0A090R108_9GAMM</name>
<dbReference type="EMBL" id="BBMN01000033">
    <property type="protein sequence ID" value="GAL08821.1"/>
    <property type="molecule type" value="Genomic_DNA"/>
</dbReference>
<accession>A0A090R108</accession>
<comment type="caution">
    <text evidence="1">The sequence shown here is derived from an EMBL/GenBank/DDBJ whole genome shotgun (WGS) entry which is preliminary data.</text>
</comment>
<organism evidence="1 2">
    <name type="scientific">Photobacterium aphoticum</name>
    <dbReference type="NCBI Taxonomy" id="754436"/>
    <lineage>
        <taxon>Bacteria</taxon>
        <taxon>Pseudomonadati</taxon>
        <taxon>Pseudomonadota</taxon>
        <taxon>Gammaproteobacteria</taxon>
        <taxon>Vibrionales</taxon>
        <taxon>Vibrionaceae</taxon>
        <taxon>Photobacterium</taxon>
    </lineage>
</organism>
<sequence>MIENKSRLKNLKDNYAIAKKEYNITNRWRMRGSYRPLNC</sequence>
<evidence type="ECO:0000313" key="1">
    <source>
        <dbReference type="EMBL" id="GAL08821.1"/>
    </source>
</evidence>
<evidence type="ECO:0000313" key="2">
    <source>
        <dbReference type="Proteomes" id="UP000029227"/>
    </source>
</evidence>
<dbReference type="AlphaFoldDB" id="A0A090R108"/>
<protein>
    <submittedName>
        <fullName evidence="1">Uncharacterized protein</fullName>
    </submittedName>
</protein>
<dbReference type="Proteomes" id="UP000029227">
    <property type="component" value="Unassembled WGS sequence"/>
</dbReference>
<proteinExistence type="predicted"/>